<proteinExistence type="predicted"/>
<accession>A0A1E7LND4</accession>
<dbReference type="AlphaFoldDB" id="A0A1E7LND4"/>
<sequence length="73" mass="7589">MERPLLPLRSALVFLMAVISGMTAGCLCWIAGEGVARGVLAGLAVVGLSVPFFDRLIAPEAAGDPRGEVREHG</sequence>
<gene>
    <name evidence="2" type="ORF">AN221_25640</name>
</gene>
<evidence type="ECO:0000313" key="3">
    <source>
        <dbReference type="Proteomes" id="UP000175971"/>
    </source>
</evidence>
<dbReference type="Proteomes" id="UP000175971">
    <property type="component" value="Unassembled WGS sequence"/>
</dbReference>
<keyword evidence="3" id="KW-1185">Reference proteome</keyword>
<reference evidence="2 3" key="1">
    <citation type="journal article" date="2016" name="Front. Microbiol.">
        <title>Comparative Genomics Analysis of Streptomyces Species Reveals Their Adaptation to the Marine Environment and Their Diversity at the Genomic Level.</title>
        <authorList>
            <person name="Tian X."/>
            <person name="Zhang Z."/>
            <person name="Yang T."/>
            <person name="Chen M."/>
            <person name="Li J."/>
            <person name="Chen F."/>
            <person name="Yang J."/>
            <person name="Li W."/>
            <person name="Zhang B."/>
            <person name="Zhang Z."/>
            <person name="Wu J."/>
            <person name="Zhang C."/>
            <person name="Long L."/>
            <person name="Xiao J."/>
        </authorList>
    </citation>
    <scope>NUCLEOTIDE SEQUENCE [LARGE SCALE GENOMIC DNA]</scope>
    <source>
        <strain evidence="2 3">SCSIO M10372</strain>
    </source>
</reference>
<feature type="transmembrane region" description="Helical" evidence="1">
    <location>
        <begin position="38"/>
        <end position="57"/>
    </location>
</feature>
<dbReference type="EMBL" id="LJGZ01000096">
    <property type="protein sequence ID" value="OEV17712.1"/>
    <property type="molecule type" value="Genomic_DNA"/>
</dbReference>
<dbReference type="OrthoDB" id="4327483at2"/>
<protein>
    <submittedName>
        <fullName evidence="2">Uncharacterized protein</fullName>
    </submittedName>
</protein>
<keyword evidence="1" id="KW-0812">Transmembrane</keyword>
<dbReference type="PROSITE" id="PS51257">
    <property type="entry name" value="PROKAR_LIPOPROTEIN"/>
    <property type="match status" value="1"/>
</dbReference>
<dbReference type="RefSeq" id="WP_070202894.1">
    <property type="nucleotide sequence ID" value="NZ_LJGZ01000096.1"/>
</dbReference>
<comment type="caution">
    <text evidence="2">The sequence shown here is derived from an EMBL/GenBank/DDBJ whole genome shotgun (WGS) entry which is preliminary data.</text>
</comment>
<keyword evidence="1" id="KW-0472">Membrane</keyword>
<evidence type="ECO:0000256" key="1">
    <source>
        <dbReference type="SAM" id="Phobius"/>
    </source>
</evidence>
<keyword evidence="1" id="KW-1133">Transmembrane helix</keyword>
<name>A0A1E7LND4_9ACTN</name>
<evidence type="ECO:0000313" key="2">
    <source>
        <dbReference type="EMBL" id="OEV17712.1"/>
    </source>
</evidence>
<feature type="transmembrane region" description="Helical" evidence="1">
    <location>
        <begin position="12"/>
        <end position="32"/>
    </location>
</feature>
<organism evidence="2 3">
    <name type="scientific">Streptomyces nanshensis</name>
    <dbReference type="NCBI Taxonomy" id="518642"/>
    <lineage>
        <taxon>Bacteria</taxon>
        <taxon>Bacillati</taxon>
        <taxon>Actinomycetota</taxon>
        <taxon>Actinomycetes</taxon>
        <taxon>Kitasatosporales</taxon>
        <taxon>Streptomycetaceae</taxon>
        <taxon>Streptomyces</taxon>
    </lineage>
</organism>